<dbReference type="EC" id="2.4.1.82" evidence="2"/>
<dbReference type="Gene3D" id="1.10.238.10">
    <property type="entry name" value="EF-hand"/>
    <property type="match status" value="1"/>
</dbReference>
<dbReference type="PROSITE" id="PS50222">
    <property type="entry name" value="EF_HAND_2"/>
    <property type="match status" value="2"/>
</dbReference>
<dbReference type="EMBL" id="CAXAMM010042840">
    <property type="protein sequence ID" value="CAK9107061.1"/>
    <property type="molecule type" value="Genomic_DNA"/>
</dbReference>
<keyword evidence="7" id="KW-0808">Transferase</keyword>
<keyword evidence="4" id="KW-0119">Carbohydrate metabolism</keyword>
<dbReference type="PROSITE" id="PS00018">
    <property type="entry name" value="EF_HAND_1"/>
    <property type="match status" value="2"/>
</dbReference>
<sequence length="1014" mass="112502">MAVVLNARSDALQVECSQVVIDGIECTETIVKWTGVASHSIIEESFELYPDRALDQLLCLHRHKPPWTAPALRNKLSEIPPETLFVLARSSSGTLLLCPLAHRGSSSSCCLRGSARGLDDFELVSLSALVDATKSLPHATCRDSSCTAALLLLALELPPHVMASTAASWAAERVAARVGGARLRRELPSLFTRWGWCSWDAHGVQVQRWQLEAMSKHHPAWMVLDDGWQEEVRPEEWRQWLHTPQSRFGAKDFDLKELTSQLSKDSIKLLVWHTLLGYWGGVAPERGFRTRNLRPWWPSGLREGCPGEVDVWEGDFSPLEKEDFLRFYREFYETLASAGVAGVKCDGQFLAEVLVGPSGAQELAAAQEKALAAFGPSDVPVISCMSMTLPMVHGGSAVLARVSDDHAYPGVPEDAASVARHIWHCSTNSIWLAPFVHCDWDMLKTSEWHGTIHAVARAVAGCPVYTSDPAEHFNLEILRPLLLPGSDQVCPCLHAGLPIDRQIFQDPTVNRRPWWLLNSTAGGFMEMTETLYPLDCHLVKEHACLQVSLEGLGHAAPFSDAGWDVRMHYMGFAVLALAPILDFGEQLSKIYAQMIVALLRHRVAIFGLSGLWNPTGSLLGRWTDPEGHVQLHCAGQLLLWSSGTFQTTIDGQINVDGTSASLQLDGLTPNQVCAGPNMTITCNVIETLGGSDVFFDLLSHPVLGILAYLKEVEKKDEEDEEIVDTEVVEKPPPVVTMEKESDLRPRIPGRREVRHWMSGDWKARWIAEEQIKKIFGRFDLNGNGTIEVEELAVVFQVLAPRQWSQKAIKRLFDGMDLDEDGKVCFSEFIEWIFDTGTNSFKGALEIAETMDGAKTLEWSVADCKEPLALPNLRIELGIVEGCSMEDEHARLGARPPTWARCGNEEEILKLEPTELQKLETLPVVPHPIRRVLEAVYMLLLPSSGLPSINALTPPEWAGIQEMLHERALAALNNLPRHGGPEECGGLWVNLIPLRCWVCGKPPSIDDLKPPYDTR</sequence>
<dbReference type="SMART" id="SM00054">
    <property type="entry name" value="EFh"/>
    <property type="match status" value="2"/>
</dbReference>
<accession>A0ABP0S418</accession>
<organism evidence="7 8">
    <name type="scientific">Durusdinium trenchii</name>
    <dbReference type="NCBI Taxonomy" id="1381693"/>
    <lineage>
        <taxon>Eukaryota</taxon>
        <taxon>Sar</taxon>
        <taxon>Alveolata</taxon>
        <taxon>Dinophyceae</taxon>
        <taxon>Suessiales</taxon>
        <taxon>Symbiodiniaceae</taxon>
        <taxon>Durusdinium</taxon>
    </lineage>
</organism>
<evidence type="ECO:0000256" key="4">
    <source>
        <dbReference type="ARBA" id="ARBA00023277"/>
    </source>
</evidence>
<dbReference type="InterPro" id="IPR013785">
    <property type="entry name" value="Aldolase_TIM"/>
</dbReference>
<proteinExistence type="inferred from homology"/>
<dbReference type="InterPro" id="IPR018247">
    <property type="entry name" value="EF_Hand_1_Ca_BS"/>
</dbReference>
<dbReference type="Proteomes" id="UP001642464">
    <property type="component" value="Unassembled WGS sequence"/>
</dbReference>
<dbReference type="Pfam" id="PF13499">
    <property type="entry name" value="EF-hand_7"/>
    <property type="match status" value="1"/>
</dbReference>
<evidence type="ECO:0000313" key="7">
    <source>
        <dbReference type="EMBL" id="CAK9107061.1"/>
    </source>
</evidence>
<dbReference type="InterPro" id="IPR017853">
    <property type="entry name" value="GH"/>
</dbReference>
<dbReference type="InterPro" id="IPR002048">
    <property type="entry name" value="EF_hand_dom"/>
</dbReference>
<keyword evidence="7" id="KW-0328">Glycosyltransferase</keyword>
<gene>
    <name evidence="7" type="ORF">SCF082_LOCUS49847</name>
</gene>
<keyword evidence="3" id="KW-0106">Calcium</keyword>
<protein>
    <recommendedName>
        <fullName evidence="2">galactinol--sucrose galactosyltransferase</fullName>
        <ecNumber evidence="2">2.4.1.82</ecNumber>
    </recommendedName>
</protein>
<dbReference type="InterPro" id="IPR011992">
    <property type="entry name" value="EF-hand-dom_pair"/>
</dbReference>
<dbReference type="PANTHER" id="PTHR31268:SF32">
    <property type="entry name" value="GALACTINOL--SUCROSE GALACTOSYLTRANSFERASE 2-RELATED"/>
    <property type="match status" value="1"/>
</dbReference>
<reference evidence="7 8" key="1">
    <citation type="submission" date="2024-02" db="EMBL/GenBank/DDBJ databases">
        <authorList>
            <person name="Chen Y."/>
            <person name="Shah S."/>
            <person name="Dougan E. K."/>
            <person name="Thang M."/>
            <person name="Chan C."/>
        </authorList>
    </citation>
    <scope>NUCLEOTIDE SEQUENCE [LARGE SCALE GENOMIC DNA]</scope>
</reference>
<comment type="catalytic activity">
    <reaction evidence="5">
        <text>alpha-D-galactosyl-(1-&gt;3)-1D-myo-inositol + sucrose = raffinose + myo-inositol</text>
        <dbReference type="Rhea" id="RHEA:20161"/>
        <dbReference type="ChEBI" id="CHEBI:16634"/>
        <dbReference type="ChEBI" id="CHEBI:17268"/>
        <dbReference type="ChEBI" id="CHEBI:17505"/>
        <dbReference type="ChEBI" id="CHEBI:17992"/>
        <dbReference type="EC" id="2.4.1.82"/>
    </reaction>
</comment>
<dbReference type="CDD" id="cd00051">
    <property type="entry name" value="EFh"/>
    <property type="match status" value="1"/>
</dbReference>
<evidence type="ECO:0000313" key="8">
    <source>
        <dbReference type="Proteomes" id="UP001642464"/>
    </source>
</evidence>
<dbReference type="Gene3D" id="3.20.20.70">
    <property type="entry name" value="Aldolase class I"/>
    <property type="match status" value="1"/>
</dbReference>
<dbReference type="GO" id="GO:0016757">
    <property type="term" value="F:glycosyltransferase activity"/>
    <property type="evidence" value="ECO:0007669"/>
    <property type="project" value="UniProtKB-KW"/>
</dbReference>
<evidence type="ECO:0000256" key="3">
    <source>
        <dbReference type="ARBA" id="ARBA00022837"/>
    </source>
</evidence>
<dbReference type="SUPFAM" id="SSF51445">
    <property type="entry name" value="(Trans)glycosidases"/>
    <property type="match status" value="1"/>
</dbReference>
<comment type="similarity">
    <text evidence="1">Belongs to the glycosyl hydrolases 36 family.</text>
</comment>
<feature type="domain" description="EF-hand" evidence="6">
    <location>
        <begin position="803"/>
        <end position="838"/>
    </location>
</feature>
<dbReference type="PANTHER" id="PTHR31268">
    <property type="match status" value="1"/>
</dbReference>
<dbReference type="SUPFAM" id="SSF47473">
    <property type="entry name" value="EF-hand"/>
    <property type="match status" value="1"/>
</dbReference>
<comment type="caution">
    <text evidence="7">The sequence shown here is derived from an EMBL/GenBank/DDBJ whole genome shotgun (WGS) entry which is preliminary data.</text>
</comment>
<name>A0ABP0S418_9DINO</name>
<evidence type="ECO:0000259" key="6">
    <source>
        <dbReference type="PROSITE" id="PS50222"/>
    </source>
</evidence>
<dbReference type="Pfam" id="PF05691">
    <property type="entry name" value="Raffinose_syn"/>
    <property type="match status" value="1"/>
</dbReference>
<keyword evidence="8" id="KW-1185">Reference proteome</keyword>
<feature type="domain" description="EF-hand" evidence="6">
    <location>
        <begin position="766"/>
        <end position="801"/>
    </location>
</feature>
<evidence type="ECO:0000256" key="1">
    <source>
        <dbReference type="ARBA" id="ARBA00007240"/>
    </source>
</evidence>
<evidence type="ECO:0000256" key="5">
    <source>
        <dbReference type="ARBA" id="ARBA00049426"/>
    </source>
</evidence>
<evidence type="ECO:0000256" key="2">
    <source>
        <dbReference type="ARBA" id="ARBA00012708"/>
    </source>
</evidence>
<dbReference type="InterPro" id="IPR008811">
    <property type="entry name" value="Glycosyl_hydrolases_36"/>
</dbReference>